<dbReference type="OrthoDB" id="9809450at2"/>
<keyword evidence="5 9" id="KW-0067">ATP-binding</keyword>
<dbReference type="GO" id="GO:0005524">
    <property type="term" value="F:ATP binding"/>
    <property type="evidence" value="ECO:0007669"/>
    <property type="project" value="UniProtKB-KW"/>
</dbReference>
<accession>A0A194ABF9</accession>
<protein>
    <submittedName>
        <fullName evidence="9">ABC transporter ATP-binding protein</fullName>
    </submittedName>
</protein>
<dbReference type="RefSeq" id="WP_069857000.1">
    <property type="nucleotide sequence ID" value="NZ_BDFE01000004.1"/>
</dbReference>
<dbReference type="Gene3D" id="3.40.50.300">
    <property type="entry name" value="P-loop containing nucleotide triphosphate hydrolases"/>
    <property type="match status" value="1"/>
</dbReference>
<keyword evidence="2" id="KW-0813">Transport</keyword>
<sequence>MSDSLYRLTSIGKTYQGPAEKLTVLKGIDLTILKGQSLAILGASGSGKSTLLHILGTLDTPTSGDIFFQGRNLKDLDEQQRAHTRNREIGFVFQFHHLLPEFNTLENVAMPGMVAGQSKSRAMDAARNALDLVGLAHRLDHKVTTLSGGERQRASIARALVMNPQVILADEPTGNLDEKTAETVEHLLLQLNQTLQTTLVVVTHNTGLAQHMDRQLVLRSGELYEQ</sequence>
<evidence type="ECO:0000259" key="8">
    <source>
        <dbReference type="PROSITE" id="PS50893"/>
    </source>
</evidence>
<keyword evidence="3" id="KW-1003">Cell membrane</keyword>
<keyword evidence="7" id="KW-0472">Membrane</keyword>
<dbReference type="CDD" id="cd03255">
    <property type="entry name" value="ABC_MJ0796_LolCDE_FtsE"/>
    <property type="match status" value="1"/>
</dbReference>
<feature type="domain" description="ABC transporter" evidence="8">
    <location>
        <begin position="6"/>
        <end position="226"/>
    </location>
</feature>
<keyword evidence="6" id="KW-1278">Translocase</keyword>
<keyword evidence="10" id="KW-1185">Reference proteome</keyword>
<comment type="similarity">
    <text evidence="1">Belongs to the ABC transporter superfamily.</text>
</comment>
<dbReference type="Pfam" id="PF00005">
    <property type="entry name" value="ABC_tran"/>
    <property type="match status" value="1"/>
</dbReference>
<dbReference type="InterPro" id="IPR003593">
    <property type="entry name" value="AAA+_ATPase"/>
</dbReference>
<comment type="caution">
    <text evidence="9">The sequence shown here is derived from an EMBL/GenBank/DDBJ whole genome shotgun (WGS) entry which is preliminary data.</text>
</comment>
<dbReference type="GO" id="GO:0089705">
    <property type="term" value="P:protein localization to outer membrane"/>
    <property type="evidence" value="ECO:0007669"/>
    <property type="project" value="UniProtKB-ARBA"/>
</dbReference>
<dbReference type="AlphaFoldDB" id="A0A194ABF9"/>
<evidence type="ECO:0000256" key="4">
    <source>
        <dbReference type="ARBA" id="ARBA00022741"/>
    </source>
</evidence>
<gene>
    <name evidence="9" type="ORF">DPF_0187</name>
</gene>
<dbReference type="PANTHER" id="PTHR24220">
    <property type="entry name" value="IMPORT ATP-BINDING PROTEIN"/>
    <property type="match status" value="1"/>
</dbReference>
<evidence type="ECO:0000256" key="5">
    <source>
        <dbReference type="ARBA" id="ARBA00022840"/>
    </source>
</evidence>
<dbReference type="GO" id="GO:0044874">
    <property type="term" value="P:lipoprotein localization to outer membrane"/>
    <property type="evidence" value="ECO:0007669"/>
    <property type="project" value="UniProtKB-ARBA"/>
</dbReference>
<evidence type="ECO:0000256" key="3">
    <source>
        <dbReference type="ARBA" id="ARBA00022475"/>
    </source>
</evidence>
<dbReference type="InterPro" id="IPR015854">
    <property type="entry name" value="ABC_transpr_LolD-like"/>
</dbReference>
<name>A0A194ABF9_9BACT</name>
<keyword evidence="4" id="KW-0547">Nucleotide-binding</keyword>
<dbReference type="Proteomes" id="UP000095200">
    <property type="component" value="Unassembled WGS sequence"/>
</dbReference>
<dbReference type="GO" id="GO:0005886">
    <property type="term" value="C:plasma membrane"/>
    <property type="evidence" value="ECO:0007669"/>
    <property type="project" value="TreeGrafter"/>
</dbReference>
<dbReference type="PROSITE" id="PS50893">
    <property type="entry name" value="ABC_TRANSPORTER_2"/>
    <property type="match status" value="1"/>
</dbReference>
<evidence type="ECO:0000256" key="6">
    <source>
        <dbReference type="ARBA" id="ARBA00022967"/>
    </source>
</evidence>
<dbReference type="SUPFAM" id="SSF52540">
    <property type="entry name" value="P-loop containing nucleoside triphosphate hydrolases"/>
    <property type="match status" value="1"/>
</dbReference>
<evidence type="ECO:0000256" key="7">
    <source>
        <dbReference type="ARBA" id="ARBA00023136"/>
    </source>
</evidence>
<evidence type="ECO:0000313" key="10">
    <source>
        <dbReference type="Proteomes" id="UP000095200"/>
    </source>
</evidence>
<dbReference type="PROSITE" id="PS00211">
    <property type="entry name" value="ABC_TRANSPORTER_1"/>
    <property type="match status" value="1"/>
</dbReference>
<reference evidence="10" key="1">
    <citation type="submission" date="2016-06" db="EMBL/GenBank/DDBJ databases">
        <title>Draft genome sequence of Desulfoplanes formicivorans strain Pf12B.</title>
        <authorList>
            <person name="Watanabe M."/>
            <person name="Kojima H."/>
            <person name="Fukui M."/>
        </authorList>
    </citation>
    <scope>NUCLEOTIDE SEQUENCE [LARGE SCALE GENOMIC DNA]</scope>
    <source>
        <strain evidence="10">Pf12B</strain>
    </source>
</reference>
<dbReference type="InterPro" id="IPR027417">
    <property type="entry name" value="P-loop_NTPase"/>
</dbReference>
<dbReference type="SMART" id="SM00382">
    <property type="entry name" value="AAA"/>
    <property type="match status" value="1"/>
</dbReference>
<dbReference type="EMBL" id="BDFE01000004">
    <property type="protein sequence ID" value="GAU07502.1"/>
    <property type="molecule type" value="Genomic_DNA"/>
</dbReference>
<proteinExistence type="inferred from homology"/>
<dbReference type="GO" id="GO:0022857">
    <property type="term" value="F:transmembrane transporter activity"/>
    <property type="evidence" value="ECO:0007669"/>
    <property type="project" value="TreeGrafter"/>
</dbReference>
<organism evidence="9 10">
    <name type="scientific">Desulfoplanes formicivorans</name>
    <dbReference type="NCBI Taxonomy" id="1592317"/>
    <lineage>
        <taxon>Bacteria</taxon>
        <taxon>Pseudomonadati</taxon>
        <taxon>Thermodesulfobacteriota</taxon>
        <taxon>Desulfovibrionia</taxon>
        <taxon>Desulfovibrionales</taxon>
        <taxon>Desulfoplanaceae</taxon>
        <taxon>Desulfoplanes</taxon>
    </lineage>
</organism>
<evidence type="ECO:0000256" key="2">
    <source>
        <dbReference type="ARBA" id="ARBA00022448"/>
    </source>
</evidence>
<dbReference type="PANTHER" id="PTHR24220:SF689">
    <property type="entry name" value="LIPOPROTEIN-RELEASING SYSTEM ATP-BINDING PROTEIN LOLD"/>
    <property type="match status" value="1"/>
</dbReference>
<dbReference type="InterPro" id="IPR017911">
    <property type="entry name" value="MacB-like_ATP-bd"/>
</dbReference>
<dbReference type="GO" id="GO:0016887">
    <property type="term" value="F:ATP hydrolysis activity"/>
    <property type="evidence" value="ECO:0007669"/>
    <property type="project" value="InterPro"/>
</dbReference>
<evidence type="ECO:0000256" key="1">
    <source>
        <dbReference type="ARBA" id="ARBA00005417"/>
    </source>
</evidence>
<dbReference type="InterPro" id="IPR017871">
    <property type="entry name" value="ABC_transporter-like_CS"/>
</dbReference>
<dbReference type="FunFam" id="3.40.50.300:FF:000230">
    <property type="entry name" value="Lipoprotein-releasing system ATP-binding protein LolD"/>
    <property type="match status" value="1"/>
</dbReference>
<dbReference type="STRING" id="1592317.DPF_0187"/>
<dbReference type="InterPro" id="IPR003439">
    <property type="entry name" value="ABC_transporter-like_ATP-bd"/>
</dbReference>
<evidence type="ECO:0000313" key="9">
    <source>
        <dbReference type="EMBL" id="GAU07502.1"/>
    </source>
</evidence>